<keyword evidence="3" id="KW-1185">Reference proteome</keyword>
<evidence type="ECO:0000256" key="1">
    <source>
        <dbReference type="SAM" id="Coils"/>
    </source>
</evidence>
<accession>A0ABV0K2U9</accession>
<proteinExistence type="predicted"/>
<name>A0ABV0K2U9_9CYAN</name>
<dbReference type="RefSeq" id="WP_190701301.1">
    <property type="nucleotide sequence ID" value="NZ_JAMPKX010000003.1"/>
</dbReference>
<gene>
    <name evidence="2" type="ORF">NC992_09515</name>
</gene>
<dbReference type="EMBL" id="JAMPKX010000003">
    <property type="protein sequence ID" value="MEP0947107.1"/>
    <property type="molecule type" value="Genomic_DNA"/>
</dbReference>
<evidence type="ECO:0000313" key="2">
    <source>
        <dbReference type="EMBL" id="MEP0947107.1"/>
    </source>
</evidence>
<dbReference type="Proteomes" id="UP001482513">
    <property type="component" value="Unassembled WGS sequence"/>
</dbReference>
<organism evidence="2 3">
    <name type="scientific">Leptolyngbya subtilissima DQ-A4</name>
    <dbReference type="NCBI Taxonomy" id="2933933"/>
    <lineage>
        <taxon>Bacteria</taxon>
        <taxon>Bacillati</taxon>
        <taxon>Cyanobacteriota</taxon>
        <taxon>Cyanophyceae</taxon>
        <taxon>Leptolyngbyales</taxon>
        <taxon>Leptolyngbyaceae</taxon>
        <taxon>Leptolyngbya group</taxon>
        <taxon>Leptolyngbya</taxon>
    </lineage>
</organism>
<comment type="caution">
    <text evidence="2">The sequence shown here is derived from an EMBL/GenBank/DDBJ whole genome shotgun (WGS) entry which is preliminary data.</text>
</comment>
<feature type="coiled-coil region" evidence="1">
    <location>
        <begin position="142"/>
        <end position="169"/>
    </location>
</feature>
<sequence>MLLACPLTSKRPVFTVFISQRTRATDRDHQLLSVILRSLFEALFNTAACATNAVKKHLFLTKNCRWTSPISRRRPMLYGAIAAEITEALAGVMLDTAKKEVTGALAKEAQKRMRLQDKTYEEWKDLIFTIAFTGNFPKEDRVTVLANQVNAAHQRIDALEKQLKSLSISLEKKTDYLRSEIFAKAEQSLYSSIAHEDNVFKQTLSKIKKSFIASGNNPEHEQAEDMANHFAEHILKEEANYQESITRIYTTLMPSKDFDNANLFDAWKSAAIFHSESSTLGQTDKRLEIYKEMEREFASILMLQLRYMQVLLDSYRVHQTSPLPVKTNESPQQFLNDFYENTFEPEISGFVKTVEQWLINIFPYPQSPATRVDIPEDIRQILVQLNYFAEKTLKPIKEYVTYHHQSGEVMTIAQPEALQGRIFIPGDRWRNYQDGSKLMVRLVDSSSGGQQFDAIGLLEFQSIKFLSREQNGALRGPGLLVGGRWKQYPELLMAKFVPHRTPTDLVPAGPITLDIRDFDTNRVLQRVTALFTAAKGTSQPVICRSFTTFMSTGVEVVDWSRSPVMV</sequence>
<evidence type="ECO:0000313" key="3">
    <source>
        <dbReference type="Proteomes" id="UP001482513"/>
    </source>
</evidence>
<reference evidence="2 3" key="1">
    <citation type="submission" date="2022-04" db="EMBL/GenBank/DDBJ databases">
        <title>Positive selection, recombination, and allopatry shape intraspecific diversity of widespread and dominant cyanobacteria.</title>
        <authorList>
            <person name="Wei J."/>
            <person name="Shu W."/>
            <person name="Hu C."/>
        </authorList>
    </citation>
    <scope>NUCLEOTIDE SEQUENCE [LARGE SCALE GENOMIC DNA]</scope>
    <source>
        <strain evidence="2 3">DQ-A4</strain>
    </source>
</reference>
<protein>
    <submittedName>
        <fullName evidence="2">Uncharacterized protein</fullName>
    </submittedName>
</protein>
<keyword evidence="1" id="KW-0175">Coiled coil</keyword>